<organism evidence="1 2">
    <name type="scientific">Amycolatopsis vancoresmycina DSM 44592</name>
    <dbReference type="NCBI Taxonomy" id="1292037"/>
    <lineage>
        <taxon>Bacteria</taxon>
        <taxon>Bacillati</taxon>
        <taxon>Actinomycetota</taxon>
        <taxon>Actinomycetes</taxon>
        <taxon>Pseudonocardiales</taxon>
        <taxon>Pseudonocardiaceae</taxon>
        <taxon>Amycolatopsis</taxon>
    </lineage>
</organism>
<reference evidence="1 2" key="1">
    <citation type="submission" date="2013-02" db="EMBL/GenBank/DDBJ databases">
        <title>Draft genome sequence of Amycolatopsis vancoresmycina strain DSM 44592T.</title>
        <authorList>
            <person name="Kumar S."/>
            <person name="Kaur N."/>
            <person name="Kaur C."/>
            <person name="Raghava G.P.S."/>
            <person name="Mayilraj S."/>
        </authorList>
    </citation>
    <scope>NUCLEOTIDE SEQUENCE [LARGE SCALE GENOMIC DNA]</scope>
    <source>
        <strain evidence="1 2">DSM 44592</strain>
    </source>
</reference>
<accession>R1GGP5</accession>
<dbReference type="Proteomes" id="UP000014139">
    <property type="component" value="Unassembled WGS sequence"/>
</dbReference>
<dbReference type="EMBL" id="AOUO01000017">
    <property type="protein sequence ID" value="EOD70353.1"/>
    <property type="molecule type" value="Genomic_DNA"/>
</dbReference>
<sequence>MPTAAQLYPAERLAGKTAQELHRLIDMAEFDLATDTTVYAGMTRAETVATAEQSLWDLWAAYRPLQPRRFQLDGDEFAGFEFIVA</sequence>
<evidence type="ECO:0000313" key="1">
    <source>
        <dbReference type="EMBL" id="EOD70353.1"/>
    </source>
</evidence>
<comment type="caution">
    <text evidence="1">The sequence shown here is derived from an EMBL/GenBank/DDBJ whole genome shotgun (WGS) entry which is preliminary data.</text>
</comment>
<gene>
    <name evidence="1" type="ORF">H480_01517</name>
</gene>
<keyword evidence="2" id="KW-1185">Reference proteome</keyword>
<dbReference type="RefSeq" id="WP_003055813.1">
    <property type="nucleotide sequence ID" value="NZ_AOUO01000017.1"/>
</dbReference>
<name>R1GGP5_9PSEU</name>
<evidence type="ECO:0000313" key="2">
    <source>
        <dbReference type="Proteomes" id="UP000014139"/>
    </source>
</evidence>
<proteinExistence type="predicted"/>
<protein>
    <submittedName>
        <fullName evidence="1">Uncharacterized protein</fullName>
    </submittedName>
</protein>
<dbReference type="AlphaFoldDB" id="R1GGP5"/>
<dbReference type="PATRIC" id="fig|1292037.4.peg.298"/>